<evidence type="ECO:0000259" key="4">
    <source>
        <dbReference type="Pfam" id="PF03328"/>
    </source>
</evidence>
<keyword evidence="2" id="KW-0479">Metal-binding</keyword>
<comment type="similarity">
    <text evidence="1">Belongs to the HpcH/HpaI aldolase family.</text>
</comment>
<dbReference type="Gene3D" id="3.20.20.60">
    <property type="entry name" value="Phosphoenolpyruvate-binding domains"/>
    <property type="match status" value="1"/>
</dbReference>
<proteinExistence type="inferred from homology"/>
<gene>
    <name evidence="5" type="ORF">GCM10025881_08360</name>
</gene>
<dbReference type="Proteomes" id="UP001157034">
    <property type="component" value="Unassembled WGS sequence"/>
</dbReference>
<comment type="caution">
    <text evidence="5">The sequence shown here is derived from an EMBL/GenBank/DDBJ whole genome shotgun (WGS) entry which is preliminary data.</text>
</comment>
<evidence type="ECO:0000313" key="5">
    <source>
        <dbReference type="EMBL" id="GMA94012.1"/>
    </source>
</evidence>
<keyword evidence="3" id="KW-0456">Lyase</keyword>
<dbReference type="InterPro" id="IPR015813">
    <property type="entry name" value="Pyrv/PenolPyrv_kinase-like_dom"/>
</dbReference>
<protein>
    <submittedName>
        <fullName evidence="5">Aldolase</fullName>
    </submittedName>
</protein>
<dbReference type="PANTHER" id="PTHR30502:SF0">
    <property type="entry name" value="PHOSPHOENOLPYRUVATE CARBOXYLASE FAMILY PROTEIN"/>
    <property type="match status" value="1"/>
</dbReference>
<dbReference type="InterPro" id="IPR040442">
    <property type="entry name" value="Pyrv_kinase-like_dom_sf"/>
</dbReference>
<accession>A0ABQ6K258</accession>
<dbReference type="EMBL" id="BSVB01000001">
    <property type="protein sequence ID" value="GMA94012.1"/>
    <property type="molecule type" value="Genomic_DNA"/>
</dbReference>
<evidence type="ECO:0000256" key="2">
    <source>
        <dbReference type="ARBA" id="ARBA00022723"/>
    </source>
</evidence>
<dbReference type="InterPro" id="IPR005000">
    <property type="entry name" value="Aldolase/citrate-lyase_domain"/>
</dbReference>
<dbReference type="Pfam" id="PF03328">
    <property type="entry name" value="HpcH_HpaI"/>
    <property type="match status" value="1"/>
</dbReference>
<evidence type="ECO:0000256" key="1">
    <source>
        <dbReference type="ARBA" id="ARBA00005568"/>
    </source>
</evidence>
<dbReference type="InterPro" id="IPR050251">
    <property type="entry name" value="HpcH-HpaI_aldolase"/>
</dbReference>
<evidence type="ECO:0000256" key="3">
    <source>
        <dbReference type="ARBA" id="ARBA00023239"/>
    </source>
</evidence>
<reference evidence="6" key="1">
    <citation type="journal article" date="2019" name="Int. J. Syst. Evol. Microbiol.">
        <title>The Global Catalogue of Microorganisms (GCM) 10K type strain sequencing project: providing services to taxonomists for standard genome sequencing and annotation.</title>
        <authorList>
            <consortium name="The Broad Institute Genomics Platform"/>
            <consortium name="The Broad Institute Genome Sequencing Center for Infectious Disease"/>
            <person name="Wu L."/>
            <person name="Ma J."/>
        </authorList>
    </citation>
    <scope>NUCLEOTIDE SEQUENCE [LARGE SCALE GENOMIC DNA]</scope>
    <source>
        <strain evidence="6">NBRC 108894</strain>
    </source>
</reference>
<dbReference type="SUPFAM" id="SSF51621">
    <property type="entry name" value="Phosphoenolpyruvate/pyruvate domain"/>
    <property type="match status" value="1"/>
</dbReference>
<feature type="domain" description="HpcH/HpaI aldolase/citrate lyase" evidence="4">
    <location>
        <begin position="15"/>
        <end position="235"/>
    </location>
</feature>
<evidence type="ECO:0000313" key="6">
    <source>
        <dbReference type="Proteomes" id="UP001157034"/>
    </source>
</evidence>
<dbReference type="PANTHER" id="PTHR30502">
    <property type="entry name" value="2-KETO-3-DEOXY-L-RHAMNONATE ALDOLASE"/>
    <property type="match status" value="1"/>
</dbReference>
<name>A0ABQ6K258_9MICO</name>
<keyword evidence="6" id="KW-1185">Reference proteome</keyword>
<sequence>MTTAAPLPSRDVRPGIWCQLGDAVATRIAARSGAAWVCLDAQHGLFDRAAIAATLAARDDDWAPVAIRTTAVDAAEIGYALDAGADWVIVPLVETVEQVRRAVAAAYYPPLGRRSWGPLTPVWDRPAPDPAAANAAGRLWIMIETAEGLDALDELFAVPGVSGVLVGPNDLALSLGLDQDAMLADTRPEAPVQRILAAATRAGIVAAAFGGTPERGARLLAQGYGYVIVGTDAAALATGVRGLLAQSRAEAR</sequence>
<dbReference type="RefSeq" id="WP_284253035.1">
    <property type="nucleotide sequence ID" value="NZ_BAAAQO010000003.1"/>
</dbReference>
<organism evidence="5 6">
    <name type="scientific">Pseudolysinimonas kribbensis</name>
    <dbReference type="NCBI Taxonomy" id="433641"/>
    <lineage>
        <taxon>Bacteria</taxon>
        <taxon>Bacillati</taxon>
        <taxon>Actinomycetota</taxon>
        <taxon>Actinomycetes</taxon>
        <taxon>Micrococcales</taxon>
        <taxon>Microbacteriaceae</taxon>
        <taxon>Pseudolysinimonas</taxon>
    </lineage>
</organism>